<accession>A0A7K4MPU5</accession>
<dbReference type="Gene3D" id="1.10.287.1060">
    <property type="entry name" value="ESAT-6-like"/>
    <property type="match status" value="1"/>
</dbReference>
<organism evidence="1 2">
    <name type="scientific">Marine Group I thaumarchaeote</name>
    <dbReference type="NCBI Taxonomy" id="2511932"/>
    <lineage>
        <taxon>Archaea</taxon>
        <taxon>Nitrososphaerota</taxon>
        <taxon>Marine Group I</taxon>
    </lineage>
</organism>
<dbReference type="Proteomes" id="UP000523105">
    <property type="component" value="Unassembled WGS sequence"/>
</dbReference>
<protein>
    <submittedName>
        <fullName evidence="1">Terminase</fullName>
    </submittedName>
</protein>
<dbReference type="InterPro" id="IPR020342">
    <property type="entry name" value="Phage_T4_Gp16_DNA-pack"/>
</dbReference>
<proteinExistence type="predicted"/>
<dbReference type="EMBL" id="JACASV010000035">
    <property type="protein sequence ID" value="NWJ43598.1"/>
    <property type="molecule type" value="Genomic_DNA"/>
</dbReference>
<reference evidence="1 2" key="1">
    <citation type="journal article" date="2019" name="Environ. Microbiol.">
        <title>Genomics insights into ecotype formation of ammonia-oxidizing archaea in the deep ocean.</title>
        <authorList>
            <person name="Wang Y."/>
            <person name="Huang J.M."/>
            <person name="Cui G.J."/>
            <person name="Nunoura T."/>
            <person name="Takaki Y."/>
            <person name="Li W.L."/>
            <person name="Li J."/>
            <person name="Gao Z.M."/>
            <person name="Takai K."/>
            <person name="Zhang A.Q."/>
            <person name="Stepanauskas R."/>
        </authorList>
    </citation>
    <scope>NUCLEOTIDE SEQUENCE [LARGE SCALE GENOMIC DNA]</scope>
    <source>
        <strain evidence="1 2">L15b</strain>
    </source>
</reference>
<evidence type="ECO:0000313" key="2">
    <source>
        <dbReference type="Proteomes" id="UP000523105"/>
    </source>
</evidence>
<sequence>MKQNTVEKLNKVLDITGELVKKEKAPGVEVNTQDLTTEYEFSQQQYHNIIDKGNEAIGELIEIAKADESPRSFEVLGQLMNSLTTTTKELLLLQKTKKEIEKEVKDPTTVNNSLFIGSTAELQELLNKKK</sequence>
<evidence type="ECO:0000313" key="1">
    <source>
        <dbReference type="EMBL" id="NWJ43598.1"/>
    </source>
</evidence>
<dbReference type="Pfam" id="PF11053">
    <property type="entry name" value="DNA_Packaging"/>
    <property type="match status" value="1"/>
</dbReference>
<gene>
    <name evidence="1" type="ORF">HX837_05285</name>
</gene>
<comment type="caution">
    <text evidence="1">The sequence shown here is derived from an EMBL/GenBank/DDBJ whole genome shotgun (WGS) entry which is preliminary data.</text>
</comment>
<dbReference type="AlphaFoldDB" id="A0A7K4MPU5"/>
<name>A0A7K4MPU5_9ARCH</name>